<reference evidence="1" key="1">
    <citation type="submission" date="2022-07" db="EMBL/GenBank/DDBJ databases">
        <title>Genome Sequence of Lecanicillium saksenae.</title>
        <authorList>
            <person name="Buettner E."/>
        </authorList>
    </citation>
    <scope>NUCLEOTIDE SEQUENCE</scope>
    <source>
        <strain evidence="1">VT-O1</strain>
    </source>
</reference>
<evidence type="ECO:0000313" key="2">
    <source>
        <dbReference type="Proteomes" id="UP001148737"/>
    </source>
</evidence>
<dbReference type="Proteomes" id="UP001148737">
    <property type="component" value="Unassembled WGS sequence"/>
</dbReference>
<organism evidence="1 2">
    <name type="scientific">Lecanicillium saksenae</name>
    <dbReference type="NCBI Taxonomy" id="468837"/>
    <lineage>
        <taxon>Eukaryota</taxon>
        <taxon>Fungi</taxon>
        <taxon>Dikarya</taxon>
        <taxon>Ascomycota</taxon>
        <taxon>Pezizomycotina</taxon>
        <taxon>Sordariomycetes</taxon>
        <taxon>Hypocreomycetidae</taxon>
        <taxon>Hypocreales</taxon>
        <taxon>Cordycipitaceae</taxon>
        <taxon>Lecanicillium</taxon>
    </lineage>
</organism>
<evidence type="ECO:0000313" key="1">
    <source>
        <dbReference type="EMBL" id="KAJ3487655.1"/>
    </source>
</evidence>
<accession>A0ACC1QTN8</accession>
<keyword evidence="2" id="KW-1185">Reference proteome</keyword>
<sequence length="143" mass="14775">MASTTAETDKPSKPTVEDVPESPTTARPLEMDDDDVQDTSIVANDGTATPTKTPAATKPTAAEGQAAAQAPAQTPAESEAPPAKPPRPMSEAQKNEIILKEAFPSVDLNVIKAVLRASGGQVEPAFNALLGECASPKLRISSN</sequence>
<protein>
    <submittedName>
        <fullName evidence="1">Uncharacterized protein</fullName>
    </submittedName>
</protein>
<gene>
    <name evidence="1" type="ORF">NLG97_g6364</name>
</gene>
<comment type="caution">
    <text evidence="1">The sequence shown here is derived from an EMBL/GenBank/DDBJ whole genome shotgun (WGS) entry which is preliminary data.</text>
</comment>
<proteinExistence type="predicted"/>
<name>A0ACC1QTN8_9HYPO</name>
<dbReference type="EMBL" id="JANAKD010000829">
    <property type="protein sequence ID" value="KAJ3487655.1"/>
    <property type="molecule type" value="Genomic_DNA"/>
</dbReference>